<keyword evidence="2" id="KW-1185">Reference proteome</keyword>
<dbReference type="Proteomes" id="UP000237082">
    <property type="component" value="Unassembled WGS sequence"/>
</dbReference>
<comment type="caution">
    <text evidence="1">The sequence shown here is derived from an EMBL/GenBank/DDBJ whole genome shotgun (WGS) entry which is preliminary data.</text>
</comment>
<dbReference type="InterPro" id="IPR013362">
    <property type="entry name" value="Pilus_4_PilV"/>
</dbReference>
<reference evidence="2" key="1">
    <citation type="submission" date="2018-02" db="EMBL/GenBank/DDBJ databases">
        <authorList>
            <person name="O'Hara-Hanley K."/>
            <person name="Soby S."/>
        </authorList>
    </citation>
    <scope>NUCLEOTIDE SEQUENCE [LARGE SCALE GENOMIC DNA]</scope>
    <source>
        <strain evidence="2">MWU14-2602</strain>
    </source>
</reference>
<dbReference type="InterPro" id="IPR012902">
    <property type="entry name" value="N_methyl_site"/>
</dbReference>
<gene>
    <name evidence="1" type="primary">pilV</name>
    <name evidence="1" type="ORF">C2I19_18650</name>
</gene>
<evidence type="ECO:0000313" key="1">
    <source>
        <dbReference type="EMBL" id="POZ60500.1"/>
    </source>
</evidence>
<proteinExistence type="predicted"/>
<protein>
    <submittedName>
        <fullName evidence="1">Type IV pilus modification protein PilV</fullName>
    </submittedName>
</protein>
<dbReference type="AlphaFoldDB" id="A0A2S5DBL9"/>
<accession>A0A2S5DBL9</accession>
<dbReference type="NCBIfam" id="TIGR02523">
    <property type="entry name" value="type_IV_pilV"/>
    <property type="match status" value="1"/>
</dbReference>
<name>A0A2S5DBL9_9NEIS</name>
<dbReference type="EMBL" id="PQWB01000121">
    <property type="protein sequence ID" value="POZ60500.1"/>
    <property type="molecule type" value="Genomic_DNA"/>
</dbReference>
<organism evidence="1 2">
    <name type="scientific">Chromobacterium alticapitis</name>
    <dbReference type="NCBI Taxonomy" id="2073169"/>
    <lineage>
        <taxon>Bacteria</taxon>
        <taxon>Pseudomonadati</taxon>
        <taxon>Pseudomonadota</taxon>
        <taxon>Betaproteobacteria</taxon>
        <taxon>Neisseriales</taxon>
        <taxon>Chromobacteriaceae</taxon>
        <taxon>Chromobacterium</taxon>
    </lineage>
</organism>
<dbReference type="Pfam" id="PF07963">
    <property type="entry name" value="N_methyl"/>
    <property type="match status" value="1"/>
</dbReference>
<evidence type="ECO:0000313" key="2">
    <source>
        <dbReference type="Proteomes" id="UP000237082"/>
    </source>
</evidence>
<sequence length="183" mass="18592">MPMNARPPLRQAGISMLEVLVALIVISLGLLGVAAMQAAAINNTGIARSRSLGAIAADSMAASMHANNAYWAALTSANSNSWTVTSSSITGAPIMTLPPKDCAASSTTCNSADMAVYDTSQWGQLLGTLPGGSGQIACAPSTTNSPASCLITVSWQEKLSKVNAASMTAAATSNAQYQMVVVP</sequence>